<dbReference type="Pfam" id="PF09484">
    <property type="entry name" value="Cas_TM1802"/>
    <property type="match status" value="1"/>
</dbReference>
<dbReference type="EMBL" id="MCIB01000023">
    <property type="protein sequence ID" value="RKD31273.1"/>
    <property type="molecule type" value="Genomic_DNA"/>
</dbReference>
<comment type="caution">
    <text evidence="1">The sequence shown here is derived from an EMBL/GenBank/DDBJ whole genome shotgun (WGS) entry which is preliminary data.</text>
</comment>
<keyword evidence="2" id="KW-1185">Reference proteome</keyword>
<dbReference type="InterPro" id="IPR013420">
    <property type="entry name" value="CRISPR-assoc_prot_Cas8b/Csh1_C"/>
</dbReference>
<accession>A0A419T1E2</accession>
<dbReference type="NCBIfam" id="TIGR02556">
    <property type="entry name" value="cas_TM1802"/>
    <property type="match status" value="1"/>
</dbReference>
<proteinExistence type="predicted"/>
<evidence type="ECO:0000313" key="1">
    <source>
        <dbReference type="EMBL" id="RKD31273.1"/>
    </source>
</evidence>
<evidence type="ECO:0000313" key="2">
    <source>
        <dbReference type="Proteomes" id="UP000284177"/>
    </source>
</evidence>
<reference evidence="1 2" key="1">
    <citation type="submission" date="2016-08" db="EMBL/GenBank/DDBJ databases">
        <title>Novel Firmicutes and Novel Genomes.</title>
        <authorList>
            <person name="Poppleton D.I."/>
            <person name="Gribaldo S."/>
        </authorList>
    </citation>
    <scope>NUCLEOTIDE SEQUENCE [LARGE SCALE GENOMIC DNA]</scope>
    <source>
        <strain evidence="1 2">CTT3</strain>
    </source>
</reference>
<dbReference type="Proteomes" id="UP000284177">
    <property type="component" value="Unassembled WGS sequence"/>
</dbReference>
<protein>
    <recommendedName>
        <fullName evidence="3">Type I-B CRISPR-associated protein Cas8b/Csh1</fullName>
    </recommendedName>
</protein>
<sequence length="633" mass="73679">MQEGILQIGKAVYDKENFLNNIVEKIDIKDKKGNPKYIIQINFDTKSQKIEIKLREEANTKSPQNLLWIGTADGPSSPQWYTTGNKPTYLISQVIPNLVNMEIEGLSNDLKSIFDNFFYDMGELDKRKKRYRYVIDLSKLSTDLKSNEEILKECDGDVKKAIKKVEKEINDYIKKELGIKPKEVALYFLSIDNVPISDNKEYRKRVKKEKLKAFEQGEKGVCSICSSKEGLSSDTSKLQLKFYTTTNLNFPSGFSKKNYSKNMLLCKECMLQLIAGEQFIMDKLKTNIGGLQIYLIPHFLYDSSLTRNDMELISERIMDTFTTSKKVEGIVELEGEIWDTIDLSGKENYYLLNILFYKSSQQAVKVQKLIKDVHPSRFSTIINNSHIVRNDFKKLISNKLSIPFGLESVYYLIPVKIKQGEIKEYRKLLTIYEAIFKKLPIKKDMLLKSQIKLMRIHYFENQRQYNVKKAKLHNAMIQSNMFFKFLENIGCLERGRVMDTDKLNIEDDMKNYIEEMRYNEEEAAMFLLGCLVGKVGNKQYTDRSGKKPILNKLNFNGMDISKTKRLSSEIVSKLRQNKILKYNEKLYAAHKQLFDKNIKNWSLNKHDNLYYILSGYSYVTSKTMLREGGSKDE</sequence>
<name>A0A419T1E2_9FIRM</name>
<organism evidence="1 2">
    <name type="scientific">Thermohalobacter berrensis</name>
    <dbReference type="NCBI Taxonomy" id="99594"/>
    <lineage>
        <taxon>Bacteria</taxon>
        <taxon>Bacillati</taxon>
        <taxon>Bacillota</taxon>
        <taxon>Tissierellia</taxon>
        <taxon>Tissierellales</taxon>
        <taxon>Thermohalobacteraceae</taxon>
        <taxon>Thermohalobacter</taxon>
    </lineage>
</organism>
<dbReference type="RefSeq" id="WP_120169718.1">
    <property type="nucleotide sequence ID" value="NZ_MCIB01000023.1"/>
</dbReference>
<evidence type="ECO:0008006" key="3">
    <source>
        <dbReference type="Google" id="ProtNLM"/>
    </source>
</evidence>
<gene>
    <name evidence="1" type="ORF">BET03_03860</name>
</gene>
<dbReference type="OrthoDB" id="1706583at2"/>
<dbReference type="NCBIfam" id="TIGR02591">
    <property type="entry name" value="cas_Csh1"/>
    <property type="match status" value="1"/>
</dbReference>
<dbReference type="AlphaFoldDB" id="A0A419T1E2"/>
<dbReference type="InterPro" id="IPR013389">
    <property type="entry name" value="CRISPR-assoc_prot_Cas8b"/>
</dbReference>